<name>A0A1M4ELW1_9ACTN</name>
<evidence type="ECO:0000256" key="1">
    <source>
        <dbReference type="SAM" id="MobiDB-lite"/>
    </source>
</evidence>
<protein>
    <submittedName>
        <fullName evidence="2">Uncharacterized protein</fullName>
    </submittedName>
</protein>
<organism evidence="2">
    <name type="scientific">Nonomuraea gerenzanensis</name>
    <dbReference type="NCBI Taxonomy" id="93944"/>
    <lineage>
        <taxon>Bacteria</taxon>
        <taxon>Bacillati</taxon>
        <taxon>Actinomycetota</taxon>
        <taxon>Actinomycetes</taxon>
        <taxon>Streptosporangiales</taxon>
        <taxon>Streptosporangiaceae</taxon>
        <taxon>Nonomuraea</taxon>
    </lineage>
</organism>
<reference evidence="2" key="1">
    <citation type="submission" date="2016-04" db="EMBL/GenBank/DDBJ databases">
        <authorList>
            <person name="Evans L.H."/>
            <person name="Alamgir A."/>
            <person name="Owens N."/>
            <person name="Weber N.D."/>
            <person name="Virtaneva K."/>
            <person name="Barbian K."/>
            <person name="Babar A."/>
            <person name="Rosenke K."/>
        </authorList>
    </citation>
    <scope>NUCLEOTIDE SEQUENCE</scope>
    <source>
        <strain evidence="2">Nono1</strain>
    </source>
</reference>
<gene>
    <name evidence="2" type="ORF">BN4615_P9356</name>
</gene>
<dbReference type="AlphaFoldDB" id="A0A1M4ELW1"/>
<sequence length="45" mass="4904">MLLLSPARPARHISHMTAGTDGPHARARRPENPPPRRASWPAPDG</sequence>
<accession>A0A1M4ELW1</accession>
<evidence type="ECO:0000313" key="2">
    <source>
        <dbReference type="EMBL" id="SBO99840.1"/>
    </source>
</evidence>
<feature type="region of interest" description="Disordered" evidence="1">
    <location>
        <begin position="1"/>
        <end position="45"/>
    </location>
</feature>
<dbReference type="EMBL" id="LT559118">
    <property type="protein sequence ID" value="SBO99840.1"/>
    <property type="molecule type" value="Genomic_DNA"/>
</dbReference>
<proteinExistence type="predicted"/>